<comment type="similarity">
    <text evidence="1">Belongs to the CutA family.</text>
</comment>
<dbReference type="PANTHER" id="PTHR23419">
    <property type="entry name" value="DIVALENT CATION TOLERANCE CUTA-RELATED"/>
    <property type="match status" value="1"/>
</dbReference>
<dbReference type="PANTHER" id="PTHR23419:SF8">
    <property type="entry name" value="FI09726P"/>
    <property type="match status" value="1"/>
</dbReference>
<dbReference type="GO" id="GO:0010038">
    <property type="term" value="P:response to metal ion"/>
    <property type="evidence" value="ECO:0007669"/>
    <property type="project" value="InterPro"/>
</dbReference>
<proteinExistence type="inferred from homology"/>
<dbReference type="SUPFAM" id="SSF54913">
    <property type="entry name" value="GlnB-like"/>
    <property type="match status" value="1"/>
</dbReference>
<evidence type="ECO:0000313" key="2">
    <source>
        <dbReference type="EMBL" id="GHC57974.1"/>
    </source>
</evidence>
<sequence length="106" mass="11546">MTDALVVLTAFADEASARDVTRQLVERGLVACVNLLPGATSIYRWKGEVCEESEVLAFLKTTTENYPALEKALQELHPYEEPEIIALDIAAGSEGYLAFLRGTAAE</sequence>
<dbReference type="RefSeq" id="WP_229809517.1">
    <property type="nucleotide sequence ID" value="NZ_BMXI01000011.1"/>
</dbReference>
<reference evidence="2" key="1">
    <citation type="journal article" date="2014" name="Int. J. Syst. Evol. Microbiol.">
        <title>Complete genome sequence of Corynebacterium casei LMG S-19264T (=DSM 44701T), isolated from a smear-ripened cheese.</title>
        <authorList>
            <consortium name="US DOE Joint Genome Institute (JGI-PGF)"/>
            <person name="Walter F."/>
            <person name="Albersmeier A."/>
            <person name="Kalinowski J."/>
            <person name="Ruckert C."/>
        </authorList>
    </citation>
    <scope>NUCLEOTIDE SEQUENCE</scope>
    <source>
        <strain evidence="2">KCTC 12988</strain>
    </source>
</reference>
<dbReference type="EMBL" id="BMXI01000011">
    <property type="protein sequence ID" value="GHC57974.1"/>
    <property type="molecule type" value="Genomic_DNA"/>
</dbReference>
<keyword evidence="3" id="KW-1185">Reference proteome</keyword>
<evidence type="ECO:0000313" key="3">
    <source>
        <dbReference type="Proteomes" id="UP000644507"/>
    </source>
</evidence>
<reference evidence="2" key="2">
    <citation type="submission" date="2020-09" db="EMBL/GenBank/DDBJ databases">
        <authorList>
            <person name="Sun Q."/>
            <person name="Kim S."/>
        </authorList>
    </citation>
    <scope>NUCLEOTIDE SEQUENCE</scope>
    <source>
        <strain evidence="2">KCTC 12988</strain>
    </source>
</reference>
<dbReference type="InterPro" id="IPR015867">
    <property type="entry name" value="N-reg_PII/ATP_PRibTrfase_C"/>
</dbReference>
<name>A0A918TQC9_9BACT</name>
<organism evidence="2 3">
    <name type="scientific">Roseibacillus persicicus</name>
    <dbReference type="NCBI Taxonomy" id="454148"/>
    <lineage>
        <taxon>Bacteria</taxon>
        <taxon>Pseudomonadati</taxon>
        <taxon>Verrucomicrobiota</taxon>
        <taxon>Verrucomicrobiia</taxon>
        <taxon>Verrucomicrobiales</taxon>
        <taxon>Verrucomicrobiaceae</taxon>
        <taxon>Roseibacillus</taxon>
    </lineage>
</organism>
<dbReference type="InterPro" id="IPR004323">
    <property type="entry name" value="Ion_tolerance_CutA"/>
</dbReference>
<dbReference type="Pfam" id="PF03091">
    <property type="entry name" value="CutA1"/>
    <property type="match status" value="1"/>
</dbReference>
<gene>
    <name evidence="2" type="primary">cutA</name>
    <name evidence="2" type="ORF">GCM10007100_26060</name>
</gene>
<dbReference type="AlphaFoldDB" id="A0A918TQC9"/>
<accession>A0A918TQC9</accession>
<evidence type="ECO:0000256" key="1">
    <source>
        <dbReference type="ARBA" id="ARBA00010169"/>
    </source>
</evidence>
<protein>
    <submittedName>
        <fullName evidence="2">Divalent-cation tolerance protein CutA</fullName>
    </submittedName>
</protein>
<dbReference type="GO" id="GO:0005507">
    <property type="term" value="F:copper ion binding"/>
    <property type="evidence" value="ECO:0007669"/>
    <property type="project" value="TreeGrafter"/>
</dbReference>
<dbReference type="InterPro" id="IPR011322">
    <property type="entry name" value="N-reg_PII-like_a/b"/>
</dbReference>
<comment type="caution">
    <text evidence="2">The sequence shown here is derived from an EMBL/GenBank/DDBJ whole genome shotgun (WGS) entry which is preliminary data.</text>
</comment>
<dbReference type="Proteomes" id="UP000644507">
    <property type="component" value="Unassembled WGS sequence"/>
</dbReference>
<dbReference type="Gene3D" id="3.30.70.120">
    <property type="match status" value="1"/>
</dbReference>